<dbReference type="GO" id="GO:0005886">
    <property type="term" value="C:plasma membrane"/>
    <property type="evidence" value="ECO:0007669"/>
    <property type="project" value="UniProtKB-SubCell"/>
</dbReference>
<keyword evidence="7 8" id="KW-0472">Membrane</keyword>
<keyword evidence="5 11" id="KW-0067">ATP-binding</keyword>
<keyword evidence="3 8" id="KW-0812">Transmembrane</keyword>
<feature type="domain" description="ABC transmembrane type-1" evidence="10">
    <location>
        <begin position="32"/>
        <end position="339"/>
    </location>
</feature>
<dbReference type="InterPro" id="IPR003593">
    <property type="entry name" value="AAA+_ATPase"/>
</dbReference>
<dbReference type="EMBL" id="CP015583">
    <property type="protein sequence ID" value="APT57001.1"/>
    <property type="molecule type" value="Genomic_DNA"/>
</dbReference>
<evidence type="ECO:0000256" key="1">
    <source>
        <dbReference type="ARBA" id="ARBA00004651"/>
    </source>
</evidence>
<dbReference type="InterPro" id="IPR003439">
    <property type="entry name" value="ABC_transporter-like_ATP-bd"/>
</dbReference>
<dbReference type="KEGG" id="rgi:RGI145_07760"/>
<keyword evidence="4" id="KW-0547">Nucleotide-binding</keyword>
<dbReference type="PANTHER" id="PTHR11384:SF59">
    <property type="entry name" value="LYSOSOMAL COBALAMIN TRANSPORTER ABCD4"/>
    <property type="match status" value="1"/>
</dbReference>
<dbReference type="Gene3D" id="1.20.1560.10">
    <property type="entry name" value="ABC transporter type 1, transmembrane domain"/>
    <property type="match status" value="1"/>
</dbReference>
<reference evidence="11 12" key="1">
    <citation type="submission" date="2016-05" db="EMBL/GenBank/DDBJ databases">
        <title>Complete Genome and Methylome Analysis of Psychrotrophic Bacterial Isolates from Antarctic Lake Untersee.</title>
        <authorList>
            <person name="Fomenkov A."/>
            <person name="Akimov V.N."/>
            <person name="Vasilyeva L.V."/>
            <person name="Andersen D."/>
            <person name="Vincze T."/>
            <person name="Roberts R.J."/>
        </authorList>
    </citation>
    <scope>NUCLEOTIDE SEQUENCE [LARGE SCALE GENOMIC DNA]</scope>
    <source>
        <strain evidence="11 12">U14-5</strain>
    </source>
</reference>
<dbReference type="GO" id="GO:0140359">
    <property type="term" value="F:ABC-type transporter activity"/>
    <property type="evidence" value="ECO:0007669"/>
    <property type="project" value="InterPro"/>
</dbReference>
<evidence type="ECO:0000256" key="5">
    <source>
        <dbReference type="ARBA" id="ARBA00022840"/>
    </source>
</evidence>
<dbReference type="InterPro" id="IPR036640">
    <property type="entry name" value="ABC1_TM_sf"/>
</dbReference>
<dbReference type="PANTHER" id="PTHR11384">
    <property type="entry name" value="ATP-BINDING CASSETTE, SUB-FAMILY D MEMBER"/>
    <property type="match status" value="1"/>
</dbReference>
<keyword evidence="2" id="KW-0813">Transport</keyword>
<dbReference type="GO" id="GO:0005524">
    <property type="term" value="F:ATP binding"/>
    <property type="evidence" value="ECO:0007669"/>
    <property type="project" value="UniProtKB-KW"/>
</dbReference>
<dbReference type="Proteomes" id="UP000185494">
    <property type="component" value="Chromosome 1"/>
</dbReference>
<feature type="transmembrane region" description="Helical" evidence="8">
    <location>
        <begin position="160"/>
        <end position="180"/>
    </location>
</feature>
<dbReference type="SUPFAM" id="SSF90123">
    <property type="entry name" value="ABC transporter transmembrane region"/>
    <property type="match status" value="1"/>
</dbReference>
<keyword evidence="6 8" id="KW-1133">Transmembrane helix</keyword>
<proteinExistence type="predicted"/>
<organism evidence="11 12">
    <name type="scientific">Roseomonas gilardii</name>
    <dbReference type="NCBI Taxonomy" id="257708"/>
    <lineage>
        <taxon>Bacteria</taxon>
        <taxon>Pseudomonadati</taxon>
        <taxon>Pseudomonadota</taxon>
        <taxon>Alphaproteobacteria</taxon>
        <taxon>Acetobacterales</taxon>
        <taxon>Roseomonadaceae</taxon>
        <taxon>Roseomonas</taxon>
    </lineage>
</organism>
<comment type="subcellular location">
    <subcellularLocation>
        <location evidence="1">Cell membrane</location>
        <topology evidence="1">Multi-pass membrane protein</topology>
    </subcellularLocation>
</comment>
<dbReference type="eggNOG" id="COG4178">
    <property type="taxonomic scope" value="Bacteria"/>
</dbReference>
<evidence type="ECO:0000259" key="10">
    <source>
        <dbReference type="PROSITE" id="PS50929"/>
    </source>
</evidence>
<dbReference type="PROSITE" id="PS50893">
    <property type="entry name" value="ABC_TRANSPORTER_2"/>
    <property type="match status" value="1"/>
</dbReference>
<dbReference type="GO" id="GO:0016887">
    <property type="term" value="F:ATP hydrolysis activity"/>
    <property type="evidence" value="ECO:0007669"/>
    <property type="project" value="InterPro"/>
</dbReference>
<dbReference type="STRING" id="257708.RGI145_07760"/>
<name>A0A1L7AE32_9PROT</name>
<accession>A0A1L7AE32</accession>
<sequence length="581" mass="64219">MRDTRGALRDAWALARPFWFSEERWSARGLLAVVVLLNLALVGMNVILTFWNRAFYNSLQDKNWEAFSQLLFLGRHDPDEGYLPGFCVVAALFILVAVFQLYLRQLLQIRWRRWMTGRITGDWLRDRAYYRIALTDTGTDNPDQRISEDINSFVSQNLSLGLGLMNSVVTLISFIAVLWNLSDPVNVLELPIPGYLVWVALLYSALGTWLTHLVGRRLISVNFQQQRLEADFRYSLIRVRENAEGIALHRGEAGEERSLAGRFAAVVANWRALMTVTKRLTFFTSAFGQLAVIFPFIVAAPAFFAGRIPLGALTQTSSVFGQVQGAMSWFVDSYGLLADWRATVQRLAGFRQAIAMSEARSDEGPKLVAAAGTHLTARDIELKLPDGRVLVGDADLSLAPGEAVVVTGASGSGKSTLFRALSGIWPFGRGRVEIPDGARVLFLPQRPYIPLGTLRHAVCYPMAEGDFTGEEVLAAMASAGLEGFIPQLDESEAWERRLSGGEQQRLALARAFLQKPDWLFLDEATANLDPESEELLYARLREKLPGTGIVSIAHRPAVARFHDRGLRLGGGQLAPVASAGA</sequence>
<feature type="transmembrane region" description="Helical" evidence="8">
    <location>
        <begin position="280"/>
        <end position="304"/>
    </location>
</feature>
<dbReference type="PROSITE" id="PS00211">
    <property type="entry name" value="ABC_TRANSPORTER_1"/>
    <property type="match status" value="1"/>
</dbReference>
<dbReference type="SUPFAM" id="SSF52540">
    <property type="entry name" value="P-loop containing nucleoside triphosphate hydrolases"/>
    <property type="match status" value="1"/>
</dbReference>
<evidence type="ECO:0000256" key="8">
    <source>
        <dbReference type="SAM" id="Phobius"/>
    </source>
</evidence>
<dbReference type="RefSeq" id="WP_075797909.1">
    <property type="nucleotide sequence ID" value="NZ_CP015583.1"/>
</dbReference>
<evidence type="ECO:0000313" key="11">
    <source>
        <dbReference type="EMBL" id="APT57001.1"/>
    </source>
</evidence>
<evidence type="ECO:0000313" key="12">
    <source>
        <dbReference type="Proteomes" id="UP000185494"/>
    </source>
</evidence>
<protein>
    <submittedName>
        <fullName evidence="11">ABC transporter ATP-binding protein</fullName>
    </submittedName>
</protein>
<evidence type="ECO:0000259" key="9">
    <source>
        <dbReference type="PROSITE" id="PS50893"/>
    </source>
</evidence>
<dbReference type="SMART" id="SM00382">
    <property type="entry name" value="AAA"/>
    <property type="match status" value="1"/>
</dbReference>
<evidence type="ECO:0000256" key="2">
    <source>
        <dbReference type="ARBA" id="ARBA00022448"/>
    </source>
</evidence>
<dbReference type="PROSITE" id="PS50929">
    <property type="entry name" value="ABC_TM1F"/>
    <property type="match status" value="1"/>
</dbReference>
<dbReference type="AlphaFoldDB" id="A0A1L7AE32"/>
<feature type="transmembrane region" description="Helical" evidence="8">
    <location>
        <begin position="82"/>
        <end position="103"/>
    </location>
</feature>
<dbReference type="Pfam" id="PF00005">
    <property type="entry name" value="ABC_tran"/>
    <property type="match status" value="1"/>
</dbReference>
<gene>
    <name evidence="11" type="ORF">RGI145_07760</name>
</gene>
<dbReference type="CDD" id="cd03223">
    <property type="entry name" value="ABCD_peroxisomal_ALDP"/>
    <property type="match status" value="1"/>
</dbReference>
<dbReference type="InterPro" id="IPR050835">
    <property type="entry name" value="ABC_transporter_sub-D"/>
</dbReference>
<evidence type="ECO:0000256" key="3">
    <source>
        <dbReference type="ARBA" id="ARBA00022692"/>
    </source>
</evidence>
<dbReference type="InterPro" id="IPR017871">
    <property type="entry name" value="ABC_transporter-like_CS"/>
</dbReference>
<feature type="transmembrane region" description="Helical" evidence="8">
    <location>
        <begin position="30"/>
        <end position="51"/>
    </location>
</feature>
<feature type="transmembrane region" description="Helical" evidence="8">
    <location>
        <begin position="192"/>
        <end position="214"/>
    </location>
</feature>
<evidence type="ECO:0000256" key="4">
    <source>
        <dbReference type="ARBA" id="ARBA00022741"/>
    </source>
</evidence>
<dbReference type="InterPro" id="IPR011527">
    <property type="entry name" value="ABC1_TM_dom"/>
</dbReference>
<evidence type="ECO:0000256" key="7">
    <source>
        <dbReference type="ARBA" id="ARBA00023136"/>
    </source>
</evidence>
<dbReference type="Pfam" id="PF06472">
    <property type="entry name" value="ABC_membrane_2"/>
    <property type="match status" value="1"/>
</dbReference>
<dbReference type="Gene3D" id="3.40.50.300">
    <property type="entry name" value="P-loop containing nucleotide triphosphate hydrolases"/>
    <property type="match status" value="1"/>
</dbReference>
<feature type="domain" description="ABC transporter" evidence="9">
    <location>
        <begin position="375"/>
        <end position="581"/>
    </location>
</feature>
<dbReference type="InterPro" id="IPR027417">
    <property type="entry name" value="P-loop_NTPase"/>
</dbReference>
<evidence type="ECO:0000256" key="6">
    <source>
        <dbReference type="ARBA" id="ARBA00022989"/>
    </source>
</evidence>